<dbReference type="GO" id="GO:0016787">
    <property type="term" value="F:hydrolase activity"/>
    <property type="evidence" value="ECO:0007669"/>
    <property type="project" value="UniProtKB-KW"/>
</dbReference>
<dbReference type="InterPro" id="IPR051013">
    <property type="entry name" value="MBL_superfamily_lactonases"/>
</dbReference>
<dbReference type="Gene3D" id="3.60.15.10">
    <property type="entry name" value="Ribonuclease Z/Hydroxyacylglutathione hydrolase-like"/>
    <property type="match status" value="1"/>
</dbReference>
<proteinExistence type="inferred from homology"/>
<keyword evidence="3" id="KW-0479">Metal-binding</keyword>
<reference evidence="7 8" key="1">
    <citation type="submission" date="2019-04" db="EMBL/GenBank/DDBJ databases">
        <title>Streptomyces oryziradicis sp. nov., a novel actinomycete isolated from rhizosphere soil of rice (Oryza sativa L.).</title>
        <authorList>
            <person name="Li C."/>
        </authorList>
    </citation>
    <scope>NUCLEOTIDE SEQUENCE [LARGE SCALE GENOMIC DNA]</scope>
    <source>
        <strain evidence="7 8">NEAU-C40</strain>
    </source>
</reference>
<organism evidence="7 8">
    <name type="scientific">Actinacidiphila oryziradicis</name>
    <dbReference type="NCBI Taxonomy" id="2571141"/>
    <lineage>
        <taxon>Bacteria</taxon>
        <taxon>Bacillati</taxon>
        <taxon>Actinomycetota</taxon>
        <taxon>Actinomycetes</taxon>
        <taxon>Kitasatosporales</taxon>
        <taxon>Streptomycetaceae</taxon>
        <taxon>Actinacidiphila</taxon>
    </lineage>
</organism>
<dbReference type="SUPFAM" id="SSF56281">
    <property type="entry name" value="Metallo-hydrolase/oxidoreductase"/>
    <property type="match status" value="1"/>
</dbReference>
<comment type="similarity">
    <text evidence="2">Belongs to the metallo-beta-lactamase superfamily.</text>
</comment>
<feature type="domain" description="Metallo-beta-lactamase" evidence="6">
    <location>
        <begin position="36"/>
        <end position="252"/>
    </location>
</feature>
<evidence type="ECO:0000313" key="7">
    <source>
        <dbReference type="EMBL" id="TKA11047.1"/>
    </source>
</evidence>
<evidence type="ECO:0000256" key="5">
    <source>
        <dbReference type="ARBA" id="ARBA00022833"/>
    </source>
</evidence>
<dbReference type="SMART" id="SM00849">
    <property type="entry name" value="Lactamase_B"/>
    <property type="match status" value="1"/>
</dbReference>
<comment type="cofactor">
    <cofactor evidence="1">
        <name>Zn(2+)</name>
        <dbReference type="ChEBI" id="CHEBI:29105"/>
    </cofactor>
</comment>
<accession>A0A4U0SSC7</accession>
<evidence type="ECO:0000259" key="6">
    <source>
        <dbReference type="SMART" id="SM00849"/>
    </source>
</evidence>
<dbReference type="Proteomes" id="UP000305778">
    <property type="component" value="Unassembled WGS sequence"/>
</dbReference>
<dbReference type="CDD" id="cd07729">
    <property type="entry name" value="AHL_lactonase_MBL-fold"/>
    <property type="match status" value="1"/>
</dbReference>
<keyword evidence="5" id="KW-0862">Zinc</keyword>
<dbReference type="Pfam" id="PF00753">
    <property type="entry name" value="Lactamase_B"/>
    <property type="match status" value="1"/>
</dbReference>
<dbReference type="GO" id="GO:0046872">
    <property type="term" value="F:metal ion binding"/>
    <property type="evidence" value="ECO:0007669"/>
    <property type="project" value="UniProtKB-KW"/>
</dbReference>
<keyword evidence="8" id="KW-1185">Reference proteome</keyword>
<dbReference type="RefSeq" id="WP_136724046.1">
    <property type="nucleotide sequence ID" value="NZ_SUMC01000010.1"/>
</dbReference>
<name>A0A4U0SSC7_9ACTN</name>
<dbReference type="PANTHER" id="PTHR42978">
    <property type="entry name" value="QUORUM-QUENCHING LACTONASE YTNP-RELATED-RELATED"/>
    <property type="match status" value="1"/>
</dbReference>
<dbReference type="InterPro" id="IPR036866">
    <property type="entry name" value="RibonucZ/Hydroxyglut_hydro"/>
</dbReference>
<evidence type="ECO:0000256" key="4">
    <source>
        <dbReference type="ARBA" id="ARBA00022801"/>
    </source>
</evidence>
<dbReference type="EMBL" id="SUMC01000010">
    <property type="protein sequence ID" value="TKA11047.1"/>
    <property type="molecule type" value="Genomic_DNA"/>
</dbReference>
<dbReference type="PANTHER" id="PTHR42978:SF2">
    <property type="entry name" value="102 KBASES UNSTABLE REGION: FROM 1 TO 119443"/>
    <property type="match status" value="1"/>
</dbReference>
<dbReference type="AlphaFoldDB" id="A0A4U0SSC7"/>
<sequence length="287" mass="30955">MATGVREIVLLTLGWEDLPKSVSVHGAPPEQRMREPVPGVLLRCDGGWLLLDTGFNSALINDPVLRRRFHGRPGFGAILPGPGEPLEEALGRAGIDMDDIHAVGLSHLHLDHAGGLKHFAGRVPVHVQGAELDYGLSNHPEPEQHGIFRIDFDDPRIDWRTATGDVEIAPGVTAVLTAGHTPGHQSFVVDLDESVGGGGFVFAFDAADLTENIEHELPVGGVIGVDPAETVEPIRRLKRIAAERGYRLIPGHDPVVWPALTHELADRFAVTRSHLHGSHVHGSHVHA</sequence>
<evidence type="ECO:0000313" key="8">
    <source>
        <dbReference type="Proteomes" id="UP000305778"/>
    </source>
</evidence>
<evidence type="ECO:0000256" key="1">
    <source>
        <dbReference type="ARBA" id="ARBA00001947"/>
    </source>
</evidence>
<evidence type="ECO:0000256" key="2">
    <source>
        <dbReference type="ARBA" id="ARBA00007749"/>
    </source>
</evidence>
<protein>
    <submittedName>
        <fullName evidence="7">N-acyl homoserine lactonase family protein</fullName>
    </submittedName>
</protein>
<dbReference type="OrthoDB" id="3196337at2"/>
<evidence type="ECO:0000256" key="3">
    <source>
        <dbReference type="ARBA" id="ARBA00022723"/>
    </source>
</evidence>
<comment type="caution">
    <text evidence="7">The sequence shown here is derived from an EMBL/GenBank/DDBJ whole genome shotgun (WGS) entry which is preliminary data.</text>
</comment>
<gene>
    <name evidence="7" type="ORF">FCI23_13915</name>
</gene>
<dbReference type="InterPro" id="IPR001279">
    <property type="entry name" value="Metallo-B-lactamas"/>
</dbReference>
<keyword evidence="4" id="KW-0378">Hydrolase</keyword>